<keyword evidence="8" id="KW-0963">Cytoplasm</keyword>
<evidence type="ECO:0000256" key="4">
    <source>
        <dbReference type="ARBA" id="ARBA00016774"/>
    </source>
</evidence>
<evidence type="ECO:0000256" key="1">
    <source>
        <dbReference type="ARBA" id="ARBA00002608"/>
    </source>
</evidence>
<dbReference type="InterPro" id="IPR000801">
    <property type="entry name" value="Esterase-like"/>
</dbReference>
<dbReference type="NCBIfam" id="TIGR02821">
    <property type="entry name" value="fghA_ester_D"/>
    <property type="match status" value="1"/>
</dbReference>
<evidence type="ECO:0000256" key="9">
    <source>
        <dbReference type="SAM" id="Phobius"/>
    </source>
</evidence>
<dbReference type="InterPro" id="IPR014186">
    <property type="entry name" value="S-formylglutathione_hydrol"/>
</dbReference>
<proteinExistence type="inferred from homology"/>
<comment type="similarity">
    <text evidence="2 8">Belongs to the esterase D family.</text>
</comment>
<dbReference type="SUPFAM" id="SSF53474">
    <property type="entry name" value="alpha/beta-Hydrolases"/>
    <property type="match status" value="1"/>
</dbReference>
<feature type="active site" description="Charge relay system" evidence="7">
    <location>
        <position position="205"/>
    </location>
</feature>
<keyword evidence="9" id="KW-0812">Transmembrane</keyword>
<evidence type="ECO:0000256" key="8">
    <source>
        <dbReference type="RuleBase" id="RU363068"/>
    </source>
</evidence>
<comment type="catalytic activity">
    <reaction evidence="8">
        <text>S-formylglutathione + H2O = formate + glutathione + H(+)</text>
        <dbReference type="Rhea" id="RHEA:14961"/>
        <dbReference type="ChEBI" id="CHEBI:15377"/>
        <dbReference type="ChEBI" id="CHEBI:15378"/>
        <dbReference type="ChEBI" id="CHEBI:15740"/>
        <dbReference type="ChEBI" id="CHEBI:57688"/>
        <dbReference type="ChEBI" id="CHEBI:57925"/>
        <dbReference type="EC" id="3.1.2.12"/>
    </reaction>
</comment>
<feature type="non-terminal residue" evidence="10">
    <location>
        <position position="1"/>
    </location>
</feature>
<feature type="transmembrane region" description="Helical" evidence="9">
    <location>
        <begin position="35"/>
        <end position="55"/>
    </location>
</feature>
<keyword evidence="6 8" id="KW-0378">Hydrolase</keyword>
<accession>A0A146LDP7</accession>
<dbReference type="EMBL" id="GDHC01012870">
    <property type="protein sequence ID" value="JAQ05759.1"/>
    <property type="molecule type" value="Transcribed_RNA"/>
</dbReference>
<name>A0A146LDP7_LYGHE</name>
<dbReference type="EC" id="3.1.2.12" evidence="3 8"/>
<evidence type="ECO:0000256" key="3">
    <source>
        <dbReference type="ARBA" id="ARBA00012479"/>
    </source>
</evidence>
<dbReference type="GO" id="GO:0018738">
    <property type="term" value="F:S-formylglutathione hydrolase activity"/>
    <property type="evidence" value="ECO:0007669"/>
    <property type="project" value="UniProtKB-EC"/>
</dbReference>
<dbReference type="InterPro" id="IPR029058">
    <property type="entry name" value="AB_hydrolase_fold"/>
</dbReference>
<feature type="transmembrane region" description="Helical" evidence="9">
    <location>
        <begin position="6"/>
        <end position="23"/>
    </location>
</feature>
<dbReference type="FunFam" id="3.40.50.1820:FF:000002">
    <property type="entry name" value="S-formylglutathione hydrolase"/>
    <property type="match status" value="1"/>
</dbReference>
<evidence type="ECO:0000256" key="5">
    <source>
        <dbReference type="ARBA" id="ARBA00022487"/>
    </source>
</evidence>
<dbReference type="GO" id="GO:0046294">
    <property type="term" value="P:formaldehyde catabolic process"/>
    <property type="evidence" value="ECO:0007669"/>
    <property type="project" value="InterPro"/>
</dbReference>
<dbReference type="Pfam" id="PF00756">
    <property type="entry name" value="Esterase"/>
    <property type="match status" value="1"/>
</dbReference>
<evidence type="ECO:0000256" key="6">
    <source>
        <dbReference type="ARBA" id="ARBA00022801"/>
    </source>
</evidence>
<reference evidence="10" key="1">
    <citation type="journal article" date="2016" name="Gigascience">
        <title>De novo construction of an expanded transcriptome assembly for the western tarnished plant bug, Lygus hesperus.</title>
        <authorList>
            <person name="Tassone E.E."/>
            <person name="Geib S.M."/>
            <person name="Hall B."/>
            <person name="Fabrick J.A."/>
            <person name="Brent C.S."/>
            <person name="Hull J.J."/>
        </authorList>
    </citation>
    <scope>NUCLEOTIDE SEQUENCE</scope>
</reference>
<protein>
    <recommendedName>
        <fullName evidence="4 8">S-formylglutathione hydrolase</fullName>
        <ecNumber evidence="3 8">3.1.2.12</ecNumber>
    </recommendedName>
</protein>
<dbReference type="PANTHER" id="PTHR10061">
    <property type="entry name" value="S-FORMYLGLUTATHIONE HYDROLASE"/>
    <property type="match status" value="1"/>
</dbReference>
<organism evidence="10">
    <name type="scientific">Lygus hesperus</name>
    <name type="common">Western plant bug</name>
    <dbReference type="NCBI Taxonomy" id="30085"/>
    <lineage>
        <taxon>Eukaryota</taxon>
        <taxon>Metazoa</taxon>
        <taxon>Ecdysozoa</taxon>
        <taxon>Arthropoda</taxon>
        <taxon>Hexapoda</taxon>
        <taxon>Insecta</taxon>
        <taxon>Pterygota</taxon>
        <taxon>Neoptera</taxon>
        <taxon>Paraneoptera</taxon>
        <taxon>Hemiptera</taxon>
        <taxon>Heteroptera</taxon>
        <taxon>Panheteroptera</taxon>
        <taxon>Cimicomorpha</taxon>
        <taxon>Miridae</taxon>
        <taxon>Mirini</taxon>
        <taxon>Lygus</taxon>
    </lineage>
</organism>
<evidence type="ECO:0000313" key="10">
    <source>
        <dbReference type="EMBL" id="JAQ05759.1"/>
    </source>
</evidence>
<feature type="active site" description="Charge relay system" evidence="7">
    <location>
        <position position="315"/>
    </location>
</feature>
<sequence>SFSLAIARFRLSFLILVLVVLPFRFRFRSCSVLRLHCISSIPFFSASFLPLIVGVKMSLKQIACNKSFGGLQKVFSHESSVLKCTMKFGLYLPPEAESRKVPVIYWLSGLECTEQNFMTKAGAQQHAAANNFILVIPDTSPRGCNIPGEDDSYAFGTGAGFYVDATQEPWKTNYNMYSYITQELPALINSEFPADPERQSIMGHSMGGHGALICYLKNPGKYRSVSAFAPICNPSQGPWGSNALRGYLGSDETSWKEYDATCLVSKYDGPPIDILIDQGTDDKFLEKELLPDNFVAACKEAQVPVVLQKREGYDHSYYYIATFIGEHFKHHAKYLNA</sequence>
<dbReference type="Gene3D" id="3.40.50.1820">
    <property type="entry name" value="alpha/beta hydrolase"/>
    <property type="match status" value="1"/>
</dbReference>
<dbReference type="AlphaFoldDB" id="A0A146LDP7"/>
<gene>
    <name evidence="10" type="primary">Esd_0</name>
    <name evidence="10" type="ORF">g.33920</name>
</gene>
<keyword evidence="9" id="KW-0472">Membrane</keyword>
<dbReference type="GO" id="GO:0005829">
    <property type="term" value="C:cytosol"/>
    <property type="evidence" value="ECO:0007669"/>
    <property type="project" value="TreeGrafter"/>
</dbReference>
<dbReference type="PANTHER" id="PTHR10061:SF0">
    <property type="entry name" value="S-FORMYLGLUTATHIONE HYDROLASE"/>
    <property type="match status" value="1"/>
</dbReference>
<evidence type="ECO:0000256" key="2">
    <source>
        <dbReference type="ARBA" id="ARBA00005622"/>
    </source>
</evidence>
<feature type="active site" description="Charge relay system" evidence="7">
    <location>
        <position position="282"/>
    </location>
</feature>
<dbReference type="GO" id="GO:0052689">
    <property type="term" value="F:carboxylic ester hydrolase activity"/>
    <property type="evidence" value="ECO:0007669"/>
    <property type="project" value="UniProtKB-KW"/>
</dbReference>
<comment type="subcellular location">
    <subcellularLocation>
        <location evidence="8">Cytoplasm</location>
    </subcellularLocation>
</comment>
<evidence type="ECO:0000256" key="7">
    <source>
        <dbReference type="PIRSR" id="PIRSR614186-1"/>
    </source>
</evidence>
<keyword evidence="5 8" id="KW-0719">Serine esterase</keyword>
<comment type="function">
    <text evidence="1 8">Serine hydrolase involved in the detoxification of formaldehyde.</text>
</comment>
<keyword evidence="9" id="KW-1133">Transmembrane helix</keyword>